<sequence length="755" mass="85824">MNRSTEIADRLEWDYCGSCERQTQACNCVSRQCLERILQDVTSEPVKAGGESSCATICTWILIGRQMSESIKRHKAAIRRTEHSLPVKCMVRDQLVTTDRVMFDYGCGHGDDLTGLQASGITCYGFDPAFRPDAPKIASPVVNLGFVLNVIEDVDERSTTLKDAWELAEQVLCVAARIIVSDQSGGDVEYGDGVLTRIGTFQKYYTQAELRQYLEDALGQECFPAAPGVYYIFRDKELKSTYLASKYRRRIAAPRKRIAEVRYEEHRDILDALIEAITELGRLPEPDEFAASEPVIEVFGSLKRAFALIRRVTSDDDWEVVRKQRSEDLLVYLALANFGRRPKFSELSLKFQRDVKAFFTSYKNACEEADQLMFRAGDPMEIDAACQRSPIGRLCPNSLWIHECVRDQLEPLLRIYEGCARAYIGSVEDANLIKIHRVSGKVSYLACPTFETDPHPITTETTKIWLRTLRVGFYETESRNNPPLLDRKDQMLAAEDERRAKFERLTKQEFKHGLIHEGDDFLTRAVWQGNLQMLGFSHRGHRLVKSSQTSAKPKVVLPKRCSKLGVGKRIGGAVYVHRQYEDVLREAVATAKATLPSGFSYTVIKHNELNGNVSFIHCPDFDTADEPSTGDYAVVRSDGSIKLHRALADPYIYHHKWLFVAEDYQGFDVAQSQKRSAAWMSLDNVDKSLIGRASYWNKEVVPRLTQSPEDDWLRSEEVRKRLKLTTCELAHMREAGELQFKKQGNAYLYRPPASE</sequence>
<proteinExistence type="predicted"/>
<protein>
    <recommendedName>
        <fullName evidence="3">DNA phosphorothioation-associated methyltransferase</fullName>
    </recommendedName>
</protein>
<keyword evidence="2" id="KW-1185">Reference proteome</keyword>
<comment type="caution">
    <text evidence="1">The sequence shown here is derived from an EMBL/GenBank/DDBJ whole genome shotgun (WGS) entry which is preliminary data.</text>
</comment>
<gene>
    <name evidence="1" type="ORF">Rcae01_04605</name>
</gene>
<name>A0ABP9VWR0_9BACT</name>
<evidence type="ECO:0000313" key="1">
    <source>
        <dbReference type="EMBL" id="GAA5509136.1"/>
    </source>
</evidence>
<dbReference type="EMBL" id="BAABRO010000012">
    <property type="protein sequence ID" value="GAA5509136.1"/>
    <property type="molecule type" value="Genomic_DNA"/>
</dbReference>
<accession>A0ABP9VWR0</accession>
<dbReference type="InterPro" id="IPR024019">
    <property type="entry name" value="CHP04096"/>
</dbReference>
<reference evidence="1 2" key="1">
    <citation type="submission" date="2024-02" db="EMBL/GenBank/DDBJ databases">
        <title>Rhodopirellula caenicola NBRC 110016.</title>
        <authorList>
            <person name="Ichikawa N."/>
            <person name="Katano-Makiyama Y."/>
            <person name="Hidaka K."/>
        </authorList>
    </citation>
    <scope>NUCLEOTIDE SEQUENCE [LARGE SCALE GENOMIC DNA]</scope>
    <source>
        <strain evidence="1 2">NBRC 110016</strain>
    </source>
</reference>
<organism evidence="1 2">
    <name type="scientific">Novipirellula caenicola</name>
    <dbReference type="NCBI Taxonomy" id="1536901"/>
    <lineage>
        <taxon>Bacteria</taxon>
        <taxon>Pseudomonadati</taxon>
        <taxon>Planctomycetota</taxon>
        <taxon>Planctomycetia</taxon>
        <taxon>Pirellulales</taxon>
        <taxon>Pirellulaceae</taxon>
        <taxon>Novipirellula</taxon>
    </lineage>
</organism>
<evidence type="ECO:0008006" key="3">
    <source>
        <dbReference type="Google" id="ProtNLM"/>
    </source>
</evidence>
<dbReference type="Proteomes" id="UP001416858">
    <property type="component" value="Unassembled WGS sequence"/>
</dbReference>
<evidence type="ECO:0000313" key="2">
    <source>
        <dbReference type="Proteomes" id="UP001416858"/>
    </source>
</evidence>
<dbReference type="NCBIfam" id="TIGR04096">
    <property type="entry name" value="dnd_rel_methyl"/>
    <property type="match status" value="1"/>
</dbReference>